<dbReference type="Pfam" id="PF00587">
    <property type="entry name" value="tRNA-synt_2b"/>
    <property type="match status" value="1"/>
</dbReference>
<dbReference type="InterPro" id="IPR002314">
    <property type="entry name" value="aa-tRNA-synt_IIb"/>
</dbReference>
<keyword evidence="3" id="KW-0436">Ligase</keyword>
<dbReference type="SMART" id="SM00946">
    <property type="entry name" value="ProRS-C_1"/>
    <property type="match status" value="1"/>
</dbReference>
<keyword evidence="2" id="KW-0597">Phosphoprotein</keyword>
<protein>
    <recommendedName>
        <fullName evidence="1">proline--tRNA ligase</fullName>
        <ecNumber evidence="1">6.1.1.15</ecNumber>
    </recommendedName>
</protein>
<dbReference type="PROSITE" id="PS51185">
    <property type="entry name" value="WHEP_TRS_2"/>
    <property type="match status" value="5"/>
</dbReference>
<dbReference type="Gene3D" id="1.10.287.10">
    <property type="entry name" value="S15/NS1, RNA-binding"/>
    <property type="match status" value="5"/>
</dbReference>
<feature type="region of interest" description="Disordered" evidence="8">
    <location>
        <begin position="79"/>
        <end position="103"/>
    </location>
</feature>
<feature type="region of interest" description="Disordered" evidence="8">
    <location>
        <begin position="145"/>
        <end position="170"/>
    </location>
</feature>
<feature type="compositionally biased region" description="Low complexity" evidence="8">
    <location>
        <begin position="82"/>
        <end position="95"/>
    </location>
</feature>
<feature type="domain" description="WHEP-TRS" evidence="10">
    <location>
        <begin position="98"/>
        <end position="154"/>
    </location>
</feature>
<sequence length="1052" mass="115355">MISFDIFEWPKPAPASTAKQPTAAAPAASNDAASLNDQITKQGDLVRSLKAAKADKAKVDEAVKALLELKAKYKAATGQDWKPGAAPATKAAPTPSGDASSINAEITKQGDLVRSLKAAKADKAKVDEAVKALLDLKAKYKAATGQDWKPGASQAPAPAQTPAASNDAASLNDQITKQGDLVRSLKAAKADKAKVDEAVKALLDLKAKYKAATGQDWKPGASAPTPVPAQQQSQTDDNKQIAVLLTQIAAQGDKVRRIKAEKAEKSVVDVEVKNLLNLKAQYKAITGTDWTPSAAPVKVEPKEAKPAAMNGASAKATELGAQITKQGELVRELKGKKADKAVVDAEVKKLLELKAAYQAETGTAFAPPVQPRDPKPKEKKDKPKEAKKEVKKEQSPKPAKEESSSGVKKRWEFKQPQPFLRTREFLWQEGHTAFRLQEEAAEEVLQILDLYARVYEDLLAIPVIRGRKTEKEKFAGGDYTTTVEAYIPASGRAIQGATSHHLGQNFSKMFEIVYDDPDTQEKAYVYQNSWGITTRTIGVMVLVHGDDKGLVLPPRVAEIQAIVVPCGITASSSTEERNKLMDSCKELVKDLVAAGLRAEGDYRDNYSPGWKFNHWELKGVPIRVELGPKDMSRGEVVAVRRLTGDKTTLKRADAGKLLLDMLEKTHQEMLAKATKERDGRLSMVDKWEDFTDALERKHILLAPFCGEIPCEDNIKNDSARTDDDPTTEVKAPAMGAKSLCVPFQQPRALTASDKCIHPACTNKPKSITLFGRRPWKGSLKVRFDITLFGIGTSAFIELPQSGTKAVAAGWKQKERPNGPAGYANLAMWCPKNDYTVCVLIDDTDYIAGLQVALNTEQFSNNIYDWTAQGFTYWTTELDGSVKNYWTTQQYYVSTEFLQTDAAARIAARNPKLLLQDEAIYVSGFNGEPYKISTNVSDITSDESDFKKMACIPWMGQHYYYKMDENLGCGPGSMFPWFPLVDSDQLIGVGLLTFGKHAVPEGNRDWFETPNRAAVEAIVPHGPPCMYDQVDKVGVVTMHTYFIKHPYAVTCVF</sequence>
<gene>
    <name evidence="11" type="primary">HaOG212307</name>
    <name evidence="11" type="ORF">B5X24_HaOG212307</name>
</gene>
<dbReference type="InterPro" id="IPR045864">
    <property type="entry name" value="aa-tRNA-synth_II/BPL/LPL"/>
</dbReference>
<feature type="domain" description="WHEP-TRS" evidence="10">
    <location>
        <begin position="167"/>
        <end position="223"/>
    </location>
</feature>
<accession>A0A2W1BGD7</accession>
<dbReference type="GO" id="GO:0004827">
    <property type="term" value="F:proline-tRNA ligase activity"/>
    <property type="evidence" value="ECO:0007669"/>
    <property type="project" value="UniProtKB-EC"/>
</dbReference>
<keyword evidence="7" id="KW-0030">Aminoacyl-tRNA synthetase</keyword>
<dbReference type="Pfam" id="PF03129">
    <property type="entry name" value="HGTP_anticodon"/>
    <property type="match status" value="1"/>
</dbReference>
<evidence type="ECO:0000313" key="11">
    <source>
        <dbReference type="EMBL" id="PZC71860.1"/>
    </source>
</evidence>
<dbReference type="OrthoDB" id="1350766at2759"/>
<dbReference type="Proteomes" id="UP000249218">
    <property type="component" value="Unassembled WGS sequence"/>
</dbReference>
<dbReference type="EC" id="6.1.1.15" evidence="1"/>
<keyword evidence="5" id="KW-0067">ATP-binding</keyword>
<keyword evidence="4" id="KW-0547">Nucleotide-binding</keyword>
<evidence type="ECO:0000259" key="10">
    <source>
        <dbReference type="PROSITE" id="PS51185"/>
    </source>
</evidence>
<dbReference type="Gene3D" id="3.30.930.10">
    <property type="entry name" value="Bira Bifunctional Protein, Domain 2"/>
    <property type="match status" value="1"/>
</dbReference>
<dbReference type="PROSITE" id="PS50862">
    <property type="entry name" value="AA_TRNA_LIGASE_II"/>
    <property type="match status" value="1"/>
</dbReference>
<dbReference type="InterPro" id="IPR036621">
    <property type="entry name" value="Anticodon-bd_dom_sf"/>
</dbReference>
<dbReference type="Gene3D" id="3.40.50.800">
    <property type="entry name" value="Anticodon-binding domain"/>
    <property type="match status" value="1"/>
</dbReference>
<keyword evidence="6" id="KW-0648">Protein biosynthesis</keyword>
<evidence type="ECO:0000256" key="7">
    <source>
        <dbReference type="ARBA" id="ARBA00023146"/>
    </source>
</evidence>
<feature type="compositionally biased region" description="Low complexity" evidence="8">
    <location>
        <begin position="152"/>
        <end position="165"/>
    </location>
</feature>
<reference evidence="11 12" key="1">
    <citation type="journal article" date="2017" name="BMC Biol.">
        <title>Genomic innovations, transcriptional plasticity and gene loss underlying the evolution and divergence of two highly polyphagous and invasive Helicoverpa pest species.</title>
        <authorList>
            <person name="Pearce S.L."/>
            <person name="Clarke D.F."/>
            <person name="East P.D."/>
            <person name="Elfekih S."/>
            <person name="Gordon K.H."/>
            <person name="Jermiin L.S."/>
            <person name="McGaughran A."/>
            <person name="Oakeshott J.G."/>
            <person name="Papanikolaou A."/>
            <person name="Perera O.P."/>
            <person name="Rane R.V."/>
            <person name="Richards S."/>
            <person name="Tay W.T."/>
            <person name="Walsh T.K."/>
            <person name="Anderson A."/>
            <person name="Anderson C.J."/>
            <person name="Asgari S."/>
            <person name="Board P.G."/>
            <person name="Bretschneider A."/>
            <person name="Campbell P.M."/>
            <person name="Chertemps T."/>
            <person name="Christeller J.T."/>
            <person name="Coppin C.W."/>
            <person name="Downes S.J."/>
            <person name="Duan G."/>
            <person name="Farnsworth C.A."/>
            <person name="Good R.T."/>
            <person name="Han L.B."/>
            <person name="Han Y.C."/>
            <person name="Hatje K."/>
            <person name="Horne I."/>
            <person name="Huang Y.P."/>
            <person name="Hughes D.S."/>
            <person name="Jacquin-Joly E."/>
            <person name="James W."/>
            <person name="Jhangiani S."/>
            <person name="Kollmar M."/>
            <person name="Kuwar S.S."/>
            <person name="Li S."/>
            <person name="Liu N.Y."/>
            <person name="Maibeche M.T."/>
            <person name="Miller J.R."/>
            <person name="Montagne N."/>
            <person name="Perry T."/>
            <person name="Qu J."/>
            <person name="Song S.V."/>
            <person name="Sutton G.G."/>
            <person name="Vogel H."/>
            <person name="Walenz B.P."/>
            <person name="Xu W."/>
            <person name="Zhang H.J."/>
            <person name="Zou Z."/>
            <person name="Batterham P."/>
            <person name="Edwards O.R."/>
            <person name="Feyereisen R."/>
            <person name="Gibbs R.A."/>
            <person name="Heckel D.G."/>
            <person name="McGrath A."/>
            <person name="Robin C."/>
            <person name="Scherer S.E."/>
            <person name="Worley K.C."/>
            <person name="Wu Y.D."/>
        </authorList>
    </citation>
    <scope>NUCLEOTIDE SEQUENCE [LARGE SCALE GENOMIC DNA]</scope>
    <source>
        <strain evidence="11">Harm_GR_Male_#8</strain>
        <tissue evidence="11">Whole organism</tissue>
    </source>
</reference>
<dbReference type="FunFam" id="1.10.287.10:FF:000006">
    <property type="entry name" value="Bifunctional glutamate/proline--tRNA ligase"/>
    <property type="match status" value="4"/>
</dbReference>
<dbReference type="CDD" id="cd00862">
    <property type="entry name" value="ProRS_anticodon_zinc"/>
    <property type="match status" value="1"/>
</dbReference>
<feature type="domain" description="WHEP-TRS" evidence="10">
    <location>
        <begin position="240"/>
        <end position="296"/>
    </location>
</feature>
<dbReference type="PANTHER" id="PTHR43382:SF2">
    <property type="entry name" value="BIFUNCTIONAL GLUTAMATE_PROLINE--TRNA LIGASE"/>
    <property type="match status" value="1"/>
</dbReference>
<dbReference type="InterPro" id="IPR004499">
    <property type="entry name" value="Pro-tRNA-ligase_IIa_arc-type"/>
</dbReference>
<evidence type="ECO:0000256" key="2">
    <source>
        <dbReference type="ARBA" id="ARBA00022553"/>
    </source>
</evidence>
<feature type="domain" description="WHEP-TRS" evidence="10">
    <location>
        <begin position="315"/>
        <end position="371"/>
    </location>
</feature>
<evidence type="ECO:0000256" key="4">
    <source>
        <dbReference type="ARBA" id="ARBA00022741"/>
    </source>
</evidence>
<evidence type="ECO:0000256" key="6">
    <source>
        <dbReference type="ARBA" id="ARBA00022917"/>
    </source>
</evidence>
<dbReference type="InterPro" id="IPR004154">
    <property type="entry name" value="Anticodon-bd"/>
</dbReference>
<dbReference type="Pfam" id="PF09180">
    <property type="entry name" value="ProRS-C_1"/>
    <property type="match status" value="1"/>
</dbReference>
<dbReference type="GO" id="GO:0006433">
    <property type="term" value="P:prolyl-tRNA aminoacylation"/>
    <property type="evidence" value="ECO:0007669"/>
    <property type="project" value="InterPro"/>
</dbReference>
<dbReference type="InterPro" id="IPR000738">
    <property type="entry name" value="WHEP-TRS_dom"/>
</dbReference>
<evidence type="ECO:0000259" key="9">
    <source>
        <dbReference type="PROSITE" id="PS50862"/>
    </source>
</evidence>
<feature type="domain" description="Aminoacyl-transfer RNA synthetases class-II family profile" evidence="9">
    <location>
        <begin position="410"/>
        <end position="553"/>
    </location>
</feature>
<dbReference type="SMART" id="SM00991">
    <property type="entry name" value="WHEP-TRS"/>
    <property type="match status" value="5"/>
</dbReference>
<dbReference type="AlphaFoldDB" id="A0A2W1BGD7"/>
<dbReference type="SUPFAM" id="SSF55681">
    <property type="entry name" value="Class II aaRS and biotin synthetases"/>
    <property type="match status" value="1"/>
</dbReference>
<name>A0A2W1BGD7_HELAM</name>
<dbReference type="PANTHER" id="PTHR43382">
    <property type="entry name" value="PROLYL-TRNA SYNTHETASE"/>
    <property type="match status" value="1"/>
</dbReference>
<dbReference type="Gene3D" id="3.30.110.30">
    <property type="entry name" value="C-terminal domain of ProRS"/>
    <property type="match status" value="1"/>
</dbReference>
<dbReference type="CDD" id="cd00936">
    <property type="entry name" value="WEPRS_RNA"/>
    <property type="match status" value="4"/>
</dbReference>
<proteinExistence type="predicted"/>
<dbReference type="PROSITE" id="PS00762">
    <property type="entry name" value="WHEP_TRS_1"/>
    <property type="match status" value="5"/>
</dbReference>
<organism evidence="11 12">
    <name type="scientific">Helicoverpa armigera</name>
    <name type="common">Cotton bollworm</name>
    <name type="synonym">Heliothis armigera</name>
    <dbReference type="NCBI Taxonomy" id="29058"/>
    <lineage>
        <taxon>Eukaryota</taxon>
        <taxon>Metazoa</taxon>
        <taxon>Ecdysozoa</taxon>
        <taxon>Arthropoda</taxon>
        <taxon>Hexapoda</taxon>
        <taxon>Insecta</taxon>
        <taxon>Pterygota</taxon>
        <taxon>Neoptera</taxon>
        <taxon>Endopterygota</taxon>
        <taxon>Lepidoptera</taxon>
        <taxon>Glossata</taxon>
        <taxon>Ditrysia</taxon>
        <taxon>Noctuoidea</taxon>
        <taxon>Noctuidae</taxon>
        <taxon>Heliothinae</taxon>
        <taxon>Helicoverpa</taxon>
    </lineage>
</organism>
<dbReference type="GO" id="GO:0017101">
    <property type="term" value="C:aminoacyl-tRNA synthetase multienzyme complex"/>
    <property type="evidence" value="ECO:0007669"/>
    <property type="project" value="TreeGrafter"/>
</dbReference>
<evidence type="ECO:0000313" key="12">
    <source>
        <dbReference type="Proteomes" id="UP000249218"/>
    </source>
</evidence>
<dbReference type="Pfam" id="PF00458">
    <property type="entry name" value="WHEP-TRS"/>
    <property type="match status" value="5"/>
</dbReference>
<evidence type="ECO:0000256" key="1">
    <source>
        <dbReference type="ARBA" id="ARBA00012831"/>
    </source>
</evidence>
<feature type="region of interest" description="Disordered" evidence="8">
    <location>
        <begin position="1"/>
        <end position="36"/>
    </location>
</feature>
<dbReference type="InterPro" id="IPR006195">
    <property type="entry name" value="aa-tRNA-synth_II"/>
</dbReference>
<dbReference type="GO" id="GO:0005737">
    <property type="term" value="C:cytoplasm"/>
    <property type="evidence" value="ECO:0007669"/>
    <property type="project" value="InterPro"/>
</dbReference>
<dbReference type="InterPro" id="IPR016061">
    <property type="entry name" value="Pro-tRNA_ligase_II_C"/>
</dbReference>
<feature type="compositionally biased region" description="Low complexity" evidence="8">
    <location>
        <begin position="14"/>
        <end position="36"/>
    </location>
</feature>
<feature type="region of interest" description="Disordered" evidence="8">
    <location>
        <begin position="363"/>
        <end position="408"/>
    </location>
</feature>
<evidence type="ECO:0000256" key="3">
    <source>
        <dbReference type="ARBA" id="ARBA00022598"/>
    </source>
</evidence>
<dbReference type="SUPFAM" id="SSF47060">
    <property type="entry name" value="S15/NS1 RNA-binding domain"/>
    <property type="match status" value="5"/>
</dbReference>
<dbReference type="InterPro" id="IPR017449">
    <property type="entry name" value="Pro-tRNA_synth_II"/>
</dbReference>
<feature type="region of interest" description="Disordered" evidence="8">
    <location>
        <begin position="215"/>
        <end position="234"/>
    </location>
</feature>
<dbReference type="SUPFAM" id="SSF64586">
    <property type="entry name" value="C-terminal domain of ProRS"/>
    <property type="match status" value="1"/>
</dbReference>
<dbReference type="FunFam" id="3.30.110.30:FF:000001">
    <property type="entry name" value="Bifunctional glutamate/proline--tRNA ligase"/>
    <property type="match status" value="1"/>
</dbReference>
<dbReference type="SUPFAM" id="SSF52954">
    <property type="entry name" value="Class II aaRS ABD-related"/>
    <property type="match status" value="1"/>
</dbReference>
<evidence type="ECO:0000256" key="5">
    <source>
        <dbReference type="ARBA" id="ARBA00022840"/>
    </source>
</evidence>
<dbReference type="GO" id="GO:0005524">
    <property type="term" value="F:ATP binding"/>
    <property type="evidence" value="ECO:0007669"/>
    <property type="project" value="UniProtKB-KW"/>
</dbReference>
<dbReference type="FunFam" id="3.30.930.10:FF:000215">
    <property type="entry name" value="Proline--tRNA ligase cytoplasmic"/>
    <property type="match status" value="1"/>
</dbReference>
<dbReference type="InterPro" id="IPR009068">
    <property type="entry name" value="uS15_NS1_RNA-bd_sf"/>
</dbReference>
<evidence type="ECO:0000256" key="8">
    <source>
        <dbReference type="SAM" id="MobiDB-lite"/>
    </source>
</evidence>
<feature type="compositionally biased region" description="Basic and acidic residues" evidence="8">
    <location>
        <begin position="372"/>
        <end position="408"/>
    </location>
</feature>
<dbReference type="FunFam" id="3.40.50.800:FF:000005">
    <property type="entry name" value="bifunctional glutamate/proline--tRNA ligase"/>
    <property type="match status" value="1"/>
</dbReference>
<feature type="domain" description="WHEP-TRS" evidence="10">
    <location>
        <begin position="31"/>
        <end position="87"/>
    </location>
</feature>
<dbReference type="EMBL" id="KZ150247">
    <property type="protein sequence ID" value="PZC71860.1"/>
    <property type="molecule type" value="Genomic_DNA"/>
</dbReference>
<keyword evidence="12" id="KW-1185">Reference proteome</keyword>